<dbReference type="EMBL" id="LAZR01012395">
    <property type="protein sequence ID" value="KKM27045.1"/>
    <property type="molecule type" value="Genomic_DNA"/>
</dbReference>
<protein>
    <submittedName>
        <fullName evidence="1">Uncharacterized protein</fullName>
    </submittedName>
</protein>
<proteinExistence type="predicted"/>
<evidence type="ECO:0000313" key="1">
    <source>
        <dbReference type="EMBL" id="KKM27045.1"/>
    </source>
</evidence>
<dbReference type="AlphaFoldDB" id="A0A0F9LHU8"/>
<sequence>MKKLILGLSIFVMMGVQLFSQAIVIYSSSDPYSSAAAAVVDQKRGVNYILDCNYADSAAQVAWYATLPKDSSILYAYVVGDTSTIYEANKYISSYLDSIDTVVLGTASVDYYLGTTSITKCEQSWDSLYVGITAPLIISYLSEGNTWYDRADASGGTDSTIFKANATGWTDGSWEGDYVWITTGPGIGEAKPIEFVLAEVSGDADTIEVVGTFSTAITSGSDFTVSPASNYTRAAFHDMYAYYGVYVLISDFKVYNK</sequence>
<feature type="non-terminal residue" evidence="1">
    <location>
        <position position="257"/>
    </location>
</feature>
<gene>
    <name evidence="1" type="ORF">LCGC14_1578620</name>
</gene>
<name>A0A0F9LHU8_9ZZZZ</name>
<organism evidence="1">
    <name type="scientific">marine sediment metagenome</name>
    <dbReference type="NCBI Taxonomy" id="412755"/>
    <lineage>
        <taxon>unclassified sequences</taxon>
        <taxon>metagenomes</taxon>
        <taxon>ecological metagenomes</taxon>
    </lineage>
</organism>
<accession>A0A0F9LHU8</accession>
<reference evidence="1" key="1">
    <citation type="journal article" date="2015" name="Nature">
        <title>Complex archaea that bridge the gap between prokaryotes and eukaryotes.</title>
        <authorList>
            <person name="Spang A."/>
            <person name="Saw J.H."/>
            <person name="Jorgensen S.L."/>
            <person name="Zaremba-Niedzwiedzka K."/>
            <person name="Martijn J."/>
            <person name="Lind A.E."/>
            <person name="van Eijk R."/>
            <person name="Schleper C."/>
            <person name="Guy L."/>
            <person name="Ettema T.J."/>
        </authorList>
    </citation>
    <scope>NUCLEOTIDE SEQUENCE</scope>
</reference>
<comment type="caution">
    <text evidence="1">The sequence shown here is derived from an EMBL/GenBank/DDBJ whole genome shotgun (WGS) entry which is preliminary data.</text>
</comment>